<evidence type="ECO:0000256" key="3">
    <source>
        <dbReference type="ARBA" id="ARBA00023157"/>
    </source>
</evidence>
<dbReference type="Pfam" id="PF01323">
    <property type="entry name" value="DSBA"/>
    <property type="match status" value="1"/>
</dbReference>
<proteinExistence type="inferred from homology"/>
<dbReference type="AlphaFoldDB" id="A0A2T3H052"/>
<keyword evidence="5" id="KW-0574">Periplasm</keyword>
<gene>
    <name evidence="8" type="primary">dsbA_3</name>
    <name evidence="8" type="ORF">NCTC10738_04223</name>
</gene>
<comment type="similarity">
    <text evidence="1">Belongs to the thioredoxin family. DsbA subfamily.</text>
</comment>
<feature type="disulfide bond" description="Redox-active" evidence="6">
    <location>
        <begin position="56"/>
        <end position="59"/>
    </location>
</feature>
<dbReference type="InterPro" id="IPR036249">
    <property type="entry name" value="Thioredoxin-like_sf"/>
</dbReference>
<accession>A0A380C136</accession>
<dbReference type="STRING" id="38313.GCA_000947195_01899"/>
<keyword evidence="3 5" id="KW-1015">Disulfide bond</keyword>
<keyword evidence="2" id="KW-0732">Signal</keyword>
<dbReference type="GO" id="GO:0042597">
    <property type="term" value="C:periplasmic space"/>
    <property type="evidence" value="ECO:0007669"/>
    <property type="project" value="UniProtKB-SubCell"/>
</dbReference>
<evidence type="ECO:0000256" key="4">
    <source>
        <dbReference type="ARBA" id="ARBA00023284"/>
    </source>
</evidence>
<evidence type="ECO:0000256" key="6">
    <source>
        <dbReference type="PIRSR" id="PIRSR001488-1"/>
    </source>
</evidence>
<dbReference type="InterPro" id="IPR023205">
    <property type="entry name" value="DsbA/DsbL"/>
</dbReference>
<dbReference type="PANTHER" id="PTHR35891">
    <property type="entry name" value="THIOL:DISULFIDE INTERCHANGE PROTEIN DSBA"/>
    <property type="match status" value="1"/>
</dbReference>
<organism evidence="8 9">
    <name type="scientific">Shewanella algae</name>
    <dbReference type="NCBI Taxonomy" id="38313"/>
    <lineage>
        <taxon>Bacteria</taxon>
        <taxon>Pseudomonadati</taxon>
        <taxon>Pseudomonadota</taxon>
        <taxon>Gammaproteobacteria</taxon>
        <taxon>Alteromonadales</taxon>
        <taxon>Shewanellaceae</taxon>
        <taxon>Shewanella</taxon>
    </lineage>
</organism>
<evidence type="ECO:0000256" key="5">
    <source>
        <dbReference type="PIRNR" id="PIRNR001488"/>
    </source>
</evidence>
<evidence type="ECO:0000256" key="1">
    <source>
        <dbReference type="ARBA" id="ARBA00005791"/>
    </source>
</evidence>
<dbReference type="CDD" id="cd03019">
    <property type="entry name" value="DsbA_DsbA"/>
    <property type="match status" value="1"/>
</dbReference>
<dbReference type="InterPro" id="IPR050824">
    <property type="entry name" value="Thiol_disulfide_DsbA"/>
</dbReference>
<dbReference type="PIRSF" id="PIRSF001488">
    <property type="entry name" value="Tdi_protein"/>
    <property type="match status" value="1"/>
</dbReference>
<evidence type="ECO:0000313" key="9">
    <source>
        <dbReference type="Proteomes" id="UP000254069"/>
    </source>
</evidence>
<dbReference type="Gene3D" id="3.40.30.10">
    <property type="entry name" value="Glutaredoxin"/>
    <property type="match status" value="1"/>
</dbReference>
<evidence type="ECO:0000313" key="8">
    <source>
        <dbReference type="EMBL" id="SUJ09829.1"/>
    </source>
</evidence>
<comment type="subcellular location">
    <subcellularLocation>
        <location evidence="5">Periplasm</location>
    </subcellularLocation>
</comment>
<feature type="domain" description="DSBA-like thioredoxin" evidence="7">
    <location>
        <begin position="94"/>
        <end position="187"/>
    </location>
</feature>
<keyword evidence="9" id="KW-1185">Reference proteome</keyword>
<dbReference type="GO" id="GO:0016491">
    <property type="term" value="F:oxidoreductase activity"/>
    <property type="evidence" value="ECO:0007669"/>
    <property type="project" value="InterPro"/>
</dbReference>
<sequence length="206" mass="23038">MSFLSRMVRALPLILLAFGSFSASAADFQEGRDYVKVPGIPEAKSGIVREFFSYNCPHCYHKDPLMQQTAALLKGKLDFERTPVGAGRPSWILSQEAYYLAQKFRITDQVHGNIFNRIHEKHQAFDRPQQLKDFFLAQGVNEQELNQTLGSADSKLALANYDTQTQLSGIRGVPSLLVNGKYLITSQSSDPKELAALVLYLNQEAP</sequence>
<dbReference type="Proteomes" id="UP000254069">
    <property type="component" value="Unassembled WGS sequence"/>
</dbReference>
<protein>
    <recommendedName>
        <fullName evidence="5">Thiol:disulfide interchange protein</fullName>
    </recommendedName>
</protein>
<name>A0A2T3H052_9GAMM</name>
<evidence type="ECO:0000256" key="2">
    <source>
        <dbReference type="ARBA" id="ARBA00022729"/>
    </source>
</evidence>
<dbReference type="RefSeq" id="WP_025888354.1">
    <property type="nucleotide sequence ID" value="NZ_AP024609.1"/>
</dbReference>
<reference evidence="8 9" key="1">
    <citation type="submission" date="2018-06" db="EMBL/GenBank/DDBJ databases">
        <authorList>
            <consortium name="Pathogen Informatics"/>
            <person name="Doyle S."/>
        </authorList>
    </citation>
    <scope>NUCLEOTIDE SEQUENCE [LARGE SCALE GENOMIC DNA]</scope>
    <source>
        <strain evidence="8 9">NCTC10738</strain>
    </source>
</reference>
<dbReference type="SUPFAM" id="SSF52833">
    <property type="entry name" value="Thioredoxin-like"/>
    <property type="match status" value="1"/>
</dbReference>
<keyword evidence="4" id="KW-0676">Redox-active center</keyword>
<evidence type="ECO:0000259" key="7">
    <source>
        <dbReference type="Pfam" id="PF01323"/>
    </source>
</evidence>
<dbReference type="InterPro" id="IPR001853">
    <property type="entry name" value="DSBA-like_thioredoxin_dom"/>
</dbReference>
<dbReference type="PANTHER" id="PTHR35891:SF2">
    <property type="entry name" value="THIOL:DISULFIDE INTERCHANGE PROTEIN DSBA"/>
    <property type="match status" value="1"/>
</dbReference>
<dbReference type="EMBL" id="UGYO01000002">
    <property type="protein sequence ID" value="SUJ09829.1"/>
    <property type="molecule type" value="Genomic_DNA"/>
</dbReference>
<accession>A0A2T3H052</accession>